<feature type="compositionally biased region" description="Basic and acidic residues" evidence="1">
    <location>
        <begin position="11"/>
        <end position="58"/>
    </location>
</feature>
<evidence type="ECO:0000313" key="3">
    <source>
        <dbReference type="Proteomes" id="UP000287033"/>
    </source>
</evidence>
<dbReference type="EMBL" id="BEZZ01033771">
    <property type="protein sequence ID" value="GCC40052.1"/>
    <property type="molecule type" value="Genomic_DNA"/>
</dbReference>
<gene>
    <name evidence="2" type="ORF">chiPu_0024152</name>
</gene>
<name>A0A401TBQ5_CHIPU</name>
<evidence type="ECO:0000256" key="1">
    <source>
        <dbReference type="SAM" id="MobiDB-lite"/>
    </source>
</evidence>
<dbReference type="Proteomes" id="UP000287033">
    <property type="component" value="Unassembled WGS sequence"/>
</dbReference>
<feature type="region of interest" description="Disordered" evidence="1">
    <location>
        <begin position="1"/>
        <end position="103"/>
    </location>
</feature>
<accession>A0A401TBQ5</accession>
<proteinExistence type="predicted"/>
<evidence type="ECO:0000313" key="2">
    <source>
        <dbReference type="EMBL" id="GCC40052.1"/>
    </source>
</evidence>
<protein>
    <submittedName>
        <fullName evidence="2">Uncharacterized protein</fullName>
    </submittedName>
</protein>
<sequence>MAEEETLASVETERRSGRAISEEREGTGTRAHPLREREREREGGGREGDGARCWKEVPEMLPPSWELRLGTSIIPPESEDSVGDQSESSHEEEMIQNEPSCRT</sequence>
<dbReference type="AlphaFoldDB" id="A0A401TBQ5"/>
<reference evidence="2 3" key="1">
    <citation type="journal article" date="2018" name="Nat. Ecol. Evol.">
        <title>Shark genomes provide insights into elasmobranch evolution and the origin of vertebrates.</title>
        <authorList>
            <person name="Hara Y"/>
            <person name="Yamaguchi K"/>
            <person name="Onimaru K"/>
            <person name="Kadota M"/>
            <person name="Koyanagi M"/>
            <person name="Keeley SD"/>
            <person name="Tatsumi K"/>
            <person name="Tanaka K"/>
            <person name="Motone F"/>
            <person name="Kageyama Y"/>
            <person name="Nozu R"/>
            <person name="Adachi N"/>
            <person name="Nishimura O"/>
            <person name="Nakagawa R"/>
            <person name="Tanegashima C"/>
            <person name="Kiyatake I"/>
            <person name="Matsumoto R"/>
            <person name="Murakumo K"/>
            <person name="Nishida K"/>
            <person name="Terakita A"/>
            <person name="Kuratani S"/>
            <person name="Sato K"/>
            <person name="Hyodo S Kuraku.S."/>
        </authorList>
    </citation>
    <scope>NUCLEOTIDE SEQUENCE [LARGE SCALE GENOMIC DNA]</scope>
</reference>
<comment type="caution">
    <text evidence="2">The sequence shown here is derived from an EMBL/GenBank/DDBJ whole genome shotgun (WGS) entry which is preliminary data.</text>
</comment>
<keyword evidence="3" id="KW-1185">Reference proteome</keyword>
<organism evidence="2 3">
    <name type="scientific">Chiloscyllium punctatum</name>
    <name type="common">Brownbanded bambooshark</name>
    <name type="synonym">Hemiscyllium punctatum</name>
    <dbReference type="NCBI Taxonomy" id="137246"/>
    <lineage>
        <taxon>Eukaryota</taxon>
        <taxon>Metazoa</taxon>
        <taxon>Chordata</taxon>
        <taxon>Craniata</taxon>
        <taxon>Vertebrata</taxon>
        <taxon>Chondrichthyes</taxon>
        <taxon>Elasmobranchii</taxon>
        <taxon>Galeomorphii</taxon>
        <taxon>Galeoidea</taxon>
        <taxon>Orectolobiformes</taxon>
        <taxon>Hemiscylliidae</taxon>
        <taxon>Chiloscyllium</taxon>
    </lineage>
</organism>